<reference evidence="2" key="1">
    <citation type="submission" date="2022-09" db="EMBL/GenBank/DDBJ databases">
        <title>Fusarium specimens isolated from Avocado Roots.</title>
        <authorList>
            <person name="Stajich J."/>
            <person name="Roper C."/>
            <person name="Heimlech-Rivalta G."/>
        </authorList>
    </citation>
    <scope>NUCLEOTIDE SEQUENCE</scope>
    <source>
        <strain evidence="2">CF00136</strain>
    </source>
</reference>
<sequence>MTGGKRPSSESSSSSHKAPKNTNIDTPNKVSTKHGDAVTYDDSISISDCRIVLQSQGFISRDESQDEVPVIPGDKGDFTDDDYKSLVHTAFRFIGRDASKHAQLVKATVDWMKSTKFFATKTWSCWTGEKKLCELLKKCDSAVRFHKTHVYTPTAKFTIPAFIMLHLMRDVKFQPTDESFKLLERHKIFRHLGGAIDLWKPQSDEMGFITLGLRPDAKPIPDIRVARLEPILPGPATCDLSNSMLLAPYPRSSRSVTLRRRMTSEEWVALNQDWLAKLGDRRFDNAAFKDKIAKQVTSDTAPLIPEEYRNKLWCWFGEFNKAGRSIIDVDFQPSVEVKSKVEDSIHPEHPVERSLRRIEDVVGKLPGMCSEAAASIKYELNRLFAYHEAQNADNVRFKDEVMRASRKLVDMTDKLPVVQSAEGKQQGTTRQIKNIWY</sequence>
<comment type="caution">
    <text evidence="2">The sequence shown here is derived from an EMBL/GenBank/DDBJ whole genome shotgun (WGS) entry which is preliminary data.</text>
</comment>
<feature type="compositionally biased region" description="Polar residues" evidence="1">
    <location>
        <begin position="20"/>
        <end position="30"/>
    </location>
</feature>
<name>A0A9W8RLV9_9HYPO</name>
<gene>
    <name evidence="2" type="ORF">NW762_013486</name>
</gene>
<organism evidence="2 3">
    <name type="scientific">Fusarium torreyae</name>
    <dbReference type="NCBI Taxonomy" id="1237075"/>
    <lineage>
        <taxon>Eukaryota</taxon>
        <taxon>Fungi</taxon>
        <taxon>Dikarya</taxon>
        <taxon>Ascomycota</taxon>
        <taxon>Pezizomycotina</taxon>
        <taxon>Sordariomycetes</taxon>
        <taxon>Hypocreomycetidae</taxon>
        <taxon>Hypocreales</taxon>
        <taxon>Nectriaceae</taxon>
        <taxon>Fusarium</taxon>
    </lineage>
</organism>
<proteinExistence type="predicted"/>
<evidence type="ECO:0000313" key="3">
    <source>
        <dbReference type="Proteomes" id="UP001152049"/>
    </source>
</evidence>
<dbReference type="AlphaFoldDB" id="A0A9W8RLV9"/>
<keyword evidence="3" id="KW-1185">Reference proteome</keyword>
<evidence type="ECO:0000256" key="1">
    <source>
        <dbReference type="SAM" id="MobiDB-lite"/>
    </source>
</evidence>
<feature type="region of interest" description="Disordered" evidence="1">
    <location>
        <begin position="1"/>
        <end position="35"/>
    </location>
</feature>
<dbReference type="EMBL" id="JAOQAZ010000042">
    <property type="protein sequence ID" value="KAJ4246545.1"/>
    <property type="molecule type" value="Genomic_DNA"/>
</dbReference>
<dbReference type="OrthoDB" id="5053917at2759"/>
<accession>A0A9W8RLV9</accession>
<dbReference type="Proteomes" id="UP001152049">
    <property type="component" value="Unassembled WGS sequence"/>
</dbReference>
<protein>
    <submittedName>
        <fullName evidence="2">Uncharacterized protein</fullName>
    </submittedName>
</protein>
<evidence type="ECO:0000313" key="2">
    <source>
        <dbReference type="EMBL" id="KAJ4246545.1"/>
    </source>
</evidence>